<keyword evidence="2" id="KW-1185">Reference proteome</keyword>
<protein>
    <submittedName>
        <fullName evidence="1">Uncharacterized protein</fullName>
    </submittedName>
</protein>
<dbReference type="EMBL" id="PDND01000029">
    <property type="protein sequence ID" value="PGH35012.1"/>
    <property type="molecule type" value="Genomic_DNA"/>
</dbReference>
<name>A0A2B7ZPS3_9EURO</name>
<sequence>MRTNQRPDQQASSGGSRDMSIMMQECILSLVSGLVVREIRQMVERREQEDNGSIICTAAVLDAYASSRRQGRSIDMPNFDVRA</sequence>
<organism evidence="1 2">
    <name type="scientific">[Emmonsia] crescens</name>
    <dbReference type="NCBI Taxonomy" id="73230"/>
    <lineage>
        <taxon>Eukaryota</taxon>
        <taxon>Fungi</taxon>
        <taxon>Dikarya</taxon>
        <taxon>Ascomycota</taxon>
        <taxon>Pezizomycotina</taxon>
        <taxon>Eurotiomycetes</taxon>
        <taxon>Eurotiomycetidae</taxon>
        <taxon>Onygenales</taxon>
        <taxon>Ajellomycetaceae</taxon>
        <taxon>Emergomyces</taxon>
    </lineage>
</organism>
<proteinExistence type="predicted"/>
<accession>A0A2B7ZPS3</accession>
<evidence type="ECO:0000313" key="1">
    <source>
        <dbReference type="EMBL" id="PGH35012.1"/>
    </source>
</evidence>
<dbReference type="AlphaFoldDB" id="A0A2B7ZPS3"/>
<dbReference type="Proteomes" id="UP000226031">
    <property type="component" value="Unassembled WGS sequence"/>
</dbReference>
<gene>
    <name evidence="1" type="ORF">GX50_02146</name>
</gene>
<comment type="caution">
    <text evidence="1">The sequence shown here is derived from an EMBL/GenBank/DDBJ whole genome shotgun (WGS) entry which is preliminary data.</text>
</comment>
<evidence type="ECO:0000313" key="2">
    <source>
        <dbReference type="Proteomes" id="UP000226031"/>
    </source>
</evidence>
<reference evidence="1 2" key="1">
    <citation type="submission" date="2017-10" db="EMBL/GenBank/DDBJ databases">
        <title>Comparative genomics in systemic dimorphic fungi from Ajellomycetaceae.</title>
        <authorList>
            <person name="Munoz J.F."/>
            <person name="Mcewen J.G."/>
            <person name="Clay O.K."/>
            <person name="Cuomo C.A."/>
        </authorList>
    </citation>
    <scope>NUCLEOTIDE SEQUENCE [LARGE SCALE GENOMIC DNA]</scope>
    <source>
        <strain evidence="1 2">UAMH4076</strain>
    </source>
</reference>